<dbReference type="SUPFAM" id="SSF53328">
    <property type="entry name" value="Formyltransferase"/>
    <property type="match status" value="1"/>
</dbReference>
<dbReference type="InterPro" id="IPR036477">
    <property type="entry name" value="Formyl_transf_N_sf"/>
</dbReference>
<gene>
    <name evidence="6 8" type="primary">purN</name>
    <name evidence="8" type="ORF">QR721_03445</name>
</gene>
<proteinExistence type="inferred from homology"/>
<feature type="site" description="Raises pKa of active site His" evidence="6">
    <location>
        <position position="144"/>
    </location>
</feature>
<dbReference type="InterPro" id="IPR004607">
    <property type="entry name" value="GART"/>
</dbReference>
<feature type="binding site" evidence="6">
    <location>
        <begin position="89"/>
        <end position="92"/>
    </location>
    <ligand>
        <name>(6R)-10-formyltetrahydrofolate</name>
        <dbReference type="ChEBI" id="CHEBI:195366"/>
    </ligand>
</feature>
<dbReference type="InterPro" id="IPR002376">
    <property type="entry name" value="Formyl_transf_N"/>
</dbReference>
<comment type="pathway">
    <text evidence="1 6">Purine metabolism; IMP biosynthesis via de novo pathway; N(2)-formyl-N(1)-(5-phospho-D-ribosyl)glycinamide from N(1)-(5-phospho-D-ribosyl)glycinamide (10-formyl THF route): step 1/1.</text>
</comment>
<dbReference type="Pfam" id="PF00551">
    <property type="entry name" value="Formyl_trans_N"/>
    <property type="match status" value="1"/>
</dbReference>
<reference evidence="8" key="1">
    <citation type="submission" date="2023-06" db="EMBL/GenBank/DDBJ databases">
        <title>A Treasure from Seagulls: Isolation and Description of Aciduricobacillus qingdaonensis gen. nov., sp. nov., a Rare Obligately Uric Acid-utilizing Member in the Family Bacillaceae.</title>
        <authorList>
            <person name="Liu W."/>
            <person name="Wang B."/>
        </authorList>
    </citation>
    <scope>NUCLEOTIDE SEQUENCE</scope>
    <source>
        <strain evidence="8">44XB</strain>
    </source>
</reference>
<feature type="active site" description="Proton donor" evidence="6">
    <location>
        <position position="108"/>
    </location>
</feature>
<keyword evidence="3 6" id="KW-0658">Purine biosynthesis</keyword>
<dbReference type="EC" id="2.1.2.2" evidence="6"/>
<feature type="binding site" evidence="6">
    <location>
        <begin position="14"/>
        <end position="16"/>
    </location>
    <ligand>
        <name>N(1)-(5-phospho-beta-D-ribosyl)glycinamide</name>
        <dbReference type="ChEBI" id="CHEBI:143788"/>
    </ligand>
</feature>
<feature type="binding site" evidence="6">
    <location>
        <position position="106"/>
    </location>
    <ligand>
        <name>(6R)-10-formyltetrahydrofolate</name>
        <dbReference type="ChEBI" id="CHEBI:195366"/>
    </ligand>
</feature>
<dbReference type="HAMAP" id="MF_01930">
    <property type="entry name" value="PurN"/>
    <property type="match status" value="1"/>
</dbReference>
<dbReference type="PANTHER" id="PTHR43369">
    <property type="entry name" value="PHOSPHORIBOSYLGLYCINAMIDE FORMYLTRANSFERASE"/>
    <property type="match status" value="1"/>
</dbReference>
<comment type="function">
    <text evidence="6">Catalyzes the transfer of a formyl group from 10-formyltetrahydrofolate to 5-phospho-ribosyl-glycinamide (GAR), producing 5-phospho-ribosyl-N-formylglycinamide (FGAR) and tetrahydrofolate.</text>
</comment>
<feature type="binding site" evidence="6">
    <location>
        <position position="64"/>
    </location>
    <ligand>
        <name>(6R)-10-formyltetrahydrofolate</name>
        <dbReference type="ChEBI" id="CHEBI:195366"/>
    </ligand>
</feature>
<evidence type="ECO:0000256" key="1">
    <source>
        <dbReference type="ARBA" id="ARBA00005054"/>
    </source>
</evidence>
<dbReference type="PANTHER" id="PTHR43369:SF2">
    <property type="entry name" value="PHOSPHORIBOSYLGLYCINAMIDE FORMYLTRANSFERASE"/>
    <property type="match status" value="1"/>
</dbReference>
<evidence type="ECO:0000256" key="3">
    <source>
        <dbReference type="ARBA" id="ARBA00022755"/>
    </source>
</evidence>
<evidence type="ECO:0000256" key="5">
    <source>
        <dbReference type="ARBA" id="ARBA00047664"/>
    </source>
</evidence>
<evidence type="ECO:0000313" key="8">
    <source>
        <dbReference type="EMBL" id="WLV25296.1"/>
    </source>
</evidence>
<sequence length="188" mass="20602">MAKVKAAVFASGSGSNFEAIMKAGELPCEITLLVCDKPGAGAVERAKRLGVPVLELSPKQFKDKAAYEQALVKRLREEGIEWIFLAGYMRLIGPDLLGAYENRILNIHPSLLPDFPGADGIGDAFRAGVNKTGVTIHYVDAGMDTGPIIKQREVDILPNDTIDTLAERIHKVEHELYPEVIREVLTHK</sequence>
<keyword evidence="2 6" id="KW-0808">Transferase</keyword>
<organism evidence="8 9">
    <name type="scientific">Aciduricibacillus chroicocephali</name>
    <dbReference type="NCBI Taxonomy" id="3054939"/>
    <lineage>
        <taxon>Bacteria</taxon>
        <taxon>Bacillati</taxon>
        <taxon>Bacillota</taxon>
        <taxon>Bacilli</taxon>
        <taxon>Bacillales</taxon>
        <taxon>Bacillaceae</taxon>
        <taxon>Aciduricibacillus</taxon>
    </lineage>
</organism>
<keyword evidence="9" id="KW-1185">Reference proteome</keyword>
<evidence type="ECO:0000313" key="9">
    <source>
        <dbReference type="Proteomes" id="UP001180087"/>
    </source>
</evidence>
<comment type="catalytic activity">
    <reaction evidence="5 6">
        <text>N(1)-(5-phospho-beta-D-ribosyl)glycinamide + (6R)-10-formyltetrahydrofolate = N(2)-formyl-N(1)-(5-phospho-beta-D-ribosyl)glycinamide + (6S)-5,6,7,8-tetrahydrofolate + H(+)</text>
        <dbReference type="Rhea" id="RHEA:15053"/>
        <dbReference type="ChEBI" id="CHEBI:15378"/>
        <dbReference type="ChEBI" id="CHEBI:57453"/>
        <dbReference type="ChEBI" id="CHEBI:143788"/>
        <dbReference type="ChEBI" id="CHEBI:147286"/>
        <dbReference type="ChEBI" id="CHEBI:195366"/>
        <dbReference type="EC" id="2.1.2.2"/>
    </reaction>
</comment>
<dbReference type="NCBIfam" id="TIGR00639">
    <property type="entry name" value="PurN"/>
    <property type="match status" value="1"/>
</dbReference>
<evidence type="ECO:0000256" key="6">
    <source>
        <dbReference type="HAMAP-Rule" id="MF_01930"/>
    </source>
</evidence>
<evidence type="ECO:0000256" key="2">
    <source>
        <dbReference type="ARBA" id="ARBA00022679"/>
    </source>
</evidence>
<dbReference type="PROSITE" id="PS00373">
    <property type="entry name" value="GART"/>
    <property type="match status" value="1"/>
</dbReference>
<feature type="domain" description="Formyl transferase N-terminal" evidence="7">
    <location>
        <begin position="5"/>
        <end position="181"/>
    </location>
</feature>
<accession>A0ABY9KWN3</accession>
<dbReference type="EMBL" id="CP129113">
    <property type="protein sequence ID" value="WLV25296.1"/>
    <property type="molecule type" value="Genomic_DNA"/>
</dbReference>
<evidence type="ECO:0000259" key="7">
    <source>
        <dbReference type="Pfam" id="PF00551"/>
    </source>
</evidence>
<dbReference type="InterPro" id="IPR001555">
    <property type="entry name" value="GART_AS"/>
</dbReference>
<name>A0ABY9KWN3_9BACI</name>
<protein>
    <recommendedName>
        <fullName evidence="6">Phosphoribosylglycinamide formyltransferase</fullName>
        <ecNumber evidence="6">2.1.2.2</ecNumber>
    </recommendedName>
    <alternativeName>
        <fullName evidence="6">5'-phosphoribosylglycinamide transformylase</fullName>
    </alternativeName>
    <alternativeName>
        <fullName evidence="6">GAR transformylase</fullName>
        <shortName evidence="6">GART</shortName>
    </alternativeName>
</protein>
<dbReference type="RefSeq" id="WP_348029084.1">
    <property type="nucleotide sequence ID" value="NZ_CP129113.1"/>
</dbReference>
<comment type="similarity">
    <text evidence="4 6">Belongs to the GART family.</text>
</comment>
<dbReference type="Gene3D" id="3.40.50.170">
    <property type="entry name" value="Formyl transferase, N-terminal domain"/>
    <property type="match status" value="1"/>
</dbReference>
<evidence type="ECO:0000256" key="4">
    <source>
        <dbReference type="ARBA" id="ARBA00038440"/>
    </source>
</evidence>
<dbReference type="CDD" id="cd08645">
    <property type="entry name" value="FMT_core_GART"/>
    <property type="match status" value="1"/>
</dbReference>
<dbReference type="GO" id="GO:0004644">
    <property type="term" value="F:phosphoribosylglycinamide formyltransferase activity"/>
    <property type="evidence" value="ECO:0007669"/>
    <property type="project" value="UniProtKB-EC"/>
</dbReference>
<dbReference type="Proteomes" id="UP001180087">
    <property type="component" value="Chromosome"/>
</dbReference>